<dbReference type="Proteomes" id="UP000076858">
    <property type="component" value="Unassembled WGS sequence"/>
</dbReference>
<gene>
    <name evidence="2" type="ORF">APZ42_021798</name>
</gene>
<sequence>MSLSQFSENQMKPFSVLKQNAVGFGRIYIRGIASRLYLCINECGRLYGSV</sequence>
<feature type="non-terminal residue" evidence="2">
    <location>
        <position position="50"/>
    </location>
</feature>
<protein>
    <submittedName>
        <fullName evidence="2">Fibroblast growth factor 16</fullName>
    </submittedName>
</protein>
<dbReference type="Pfam" id="PF00167">
    <property type="entry name" value="FGF"/>
    <property type="match status" value="1"/>
</dbReference>
<dbReference type="SUPFAM" id="SSF50353">
    <property type="entry name" value="Cytokine"/>
    <property type="match status" value="1"/>
</dbReference>
<keyword evidence="3" id="KW-1185">Reference proteome</keyword>
<dbReference type="GO" id="GO:0008083">
    <property type="term" value="F:growth factor activity"/>
    <property type="evidence" value="ECO:0007669"/>
    <property type="project" value="InterPro"/>
</dbReference>
<comment type="caution">
    <text evidence="2">The sequence shown here is derived from an EMBL/GenBank/DDBJ whole genome shotgun (WGS) entry which is preliminary data.</text>
</comment>
<dbReference type="AlphaFoldDB" id="A0A164WCA1"/>
<accession>A0A164WCA1</accession>
<evidence type="ECO:0000313" key="3">
    <source>
        <dbReference type="Proteomes" id="UP000076858"/>
    </source>
</evidence>
<dbReference type="InterPro" id="IPR002209">
    <property type="entry name" value="Fibroblast_GF_fam"/>
</dbReference>
<evidence type="ECO:0000256" key="1">
    <source>
        <dbReference type="ARBA" id="ARBA00007936"/>
    </source>
</evidence>
<dbReference type="Gene3D" id="2.80.10.50">
    <property type="match status" value="1"/>
</dbReference>
<name>A0A164WCA1_9CRUS</name>
<organism evidence="2 3">
    <name type="scientific">Daphnia magna</name>
    <dbReference type="NCBI Taxonomy" id="35525"/>
    <lineage>
        <taxon>Eukaryota</taxon>
        <taxon>Metazoa</taxon>
        <taxon>Ecdysozoa</taxon>
        <taxon>Arthropoda</taxon>
        <taxon>Crustacea</taxon>
        <taxon>Branchiopoda</taxon>
        <taxon>Diplostraca</taxon>
        <taxon>Cladocera</taxon>
        <taxon>Anomopoda</taxon>
        <taxon>Daphniidae</taxon>
        <taxon>Daphnia</taxon>
    </lineage>
</organism>
<dbReference type="InterPro" id="IPR008996">
    <property type="entry name" value="IL1/FGF"/>
</dbReference>
<proteinExistence type="inferred from homology"/>
<reference evidence="2 3" key="1">
    <citation type="submission" date="2016-03" db="EMBL/GenBank/DDBJ databases">
        <title>EvidentialGene: Evidence-directed Construction of Genes on Genomes.</title>
        <authorList>
            <person name="Gilbert D.G."/>
            <person name="Choi J.-H."/>
            <person name="Mockaitis K."/>
            <person name="Colbourne J."/>
            <person name="Pfrender M."/>
        </authorList>
    </citation>
    <scope>NUCLEOTIDE SEQUENCE [LARGE SCALE GENOMIC DNA]</scope>
    <source>
        <strain evidence="2 3">Xinb3</strain>
        <tissue evidence="2">Complete organism</tissue>
    </source>
</reference>
<comment type="similarity">
    <text evidence="1">Belongs to the heparin-binding growth factors family.</text>
</comment>
<evidence type="ECO:0000313" key="2">
    <source>
        <dbReference type="EMBL" id="KZS13139.1"/>
    </source>
</evidence>
<dbReference type="EMBL" id="LRGB01001268">
    <property type="protein sequence ID" value="KZS13139.1"/>
    <property type="molecule type" value="Genomic_DNA"/>
</dbReference>